<reference evidence="1 2" key="1">
    <citation type="submission" date="2016-04" db="EMBL/GenBank/DDBJ databases">
        <title>Genome analyses suggest a sexual origin of heterokaryosis in a supposedly ancient asexual fungus.</title>
        <authorList>
            <person name="Ropars J."/>
            <person name="Sedzielewska K."/>
            <person name="Noel J."/>
            <person name="Charron P."/>
            <person name="Farinelli L."/>
            <person name="Marton T."/>
            <person name="Kruger M."/>
            <person name="Pelin A."/>
            <person name="Brachmann A."/>
            <person name="Corradi N."/>
        </authorList>
    </citation>
    <scope>NUCLEOTIDE SEQUENCE [LARGE SCALE GENOMIC DNA]</scope>
    <source>
        <strain evidence="1 2">C2</strain>
    </source>
</reference>
<protein>
    <recommendedName>
        <fullName evidence="3">Cytochrome P450</fullName>
    </recommendedName>
</protein>
<gene>
    <name evidence="1" type="ORF">RhiirC2_771864</name>
</gene>
<dbReference type="AlphaFoldDB" id="A0A2N1NT27"/>
<comment type="caution">
    <text evidence="1">The sequence shown here is derived from an EMBL/GenBank/DDBJ whole genome shotgun (WGS) entry which is preliminary data.</text>
</comment>
<dbReference type="GO" id="GO:0005506">
    <property type="term" value="F:iron ion binding"/>
    <property type="evidence" value="ECO:0007669"/>
    <property type="project" value="InterPro"/>
</dbReference>
<dbReference type="VEuPathDB" id="FungiDB:FUN_005028"/>
<dbReference type="VEuPathDB" id="FungiDB:RhiirFUN_007206"/>
<dbReference type="VEuPathDB" id="FungiDB:RhiirA1_444612"/>
<dbReference type="Proteomes" id="UP000233469">
    <property type="component" value="Unassembled WGS sequence"/>
</dbReference>
<dbReference type="EMBL" id="LLXL01000153">
    <property type="protein sequence ID" value="PKK76981.1"/>
    <property type="molecule type" value="Genomic_DNA"/>
</dbReference>
<dbReference type="InterPro" id="IPR036396">
    <property type="entry name" value="Cyt_P450_sf"/>
</dbReference>
<evidence type="ECO:0000313" key="1">
    <source>
        <dbReference type="EMBL" id="PKK76981.1"/>
    </source>
</evidence>
<name>A0A2N1NT27_9GLOM</name>
<evidence type="ECO:0000313" key="2">
    <source>
        <dbReference type="Proteomes" id="UP000233469"/>
    </source>
</evidence>
<dbReference type="SUPFAM" id="SSF48264">
    <property type="entry name" value="Cytochrome P450"/>
    <property type="match status" value="1"/>
</dbReference>
<dbReference type="GO" id="GO:0004497">
    <property type="term" value="F:monooxygenase activity"/>
    <property type="evidence" value="ECO:0007669"/>
    <property type="project" value="InterPro"/>
</dbReference>
<dbReference type="GO" id="GO:0016705">
    <property type="term" value="F:oxidoreductase activity, acting on paired donors, with incorporation or reduction of molecular oxygen"/>
    <property type="evidence" value="ECO:0007669"/>
    <property type="project" value="InterPro"/>
</dbReference>
<dbReference type="Gene3D" id="1.10.630.10">
    <property type="entry name" value="Cytochrome P450"/>
    <property type="match status" value="1"/>
</dbReference>
<dbReference type="GO" id="GO:0020037">
    <property type="term" value="F:heme binding"/>
    <property type="evidence" value="ECO:0007669"/>
    <property type="project" value="InterPro"/>
</dbReference>
<evidence type="ECO:0008006" key="3">
    <source>
        <dbReference type="Google" id="ProtNLM"/>
    </source>
</evidence>
<reference evidence="1 2" key="2">
    <citation type="submission" date="2017-10" db="EMBL/GenBank/DDBJ databases">
        <title>Extensive intraspecific genome diversity in a model arbuscular mycorrhizal fungus.</title>
        <authorList>
            <person name="Chen E.C.H."/>
            <person name="Morin E."/>
            <person name="Baudet D."/>
            <person name="Noel J."/>
            <person name="Ndikumana S."/>
            <person name="Charron P."/>
            <person name="St-Onge C."/>
            <person name="Giorgi J."/>
            <person name="Grigoriev I.V."/>
            <person name="Roux C."/>
            <person name="Martin F.M."/>
            <person name="Corradi N."/>
        </authorList>
    </citation>
    <scope>NUCLEOTIDE SEQUENCE [LARGE SCALE GENOMIC DNA]</scope>
    <source>
        <strain evidence="1 2">C2</strain>
    </source>
</reference>
<organism evidence="1 2">
    <name type="scientific">Rhizophagus irregularis</name>
    <dbReference type="NCBI Taxonomy" id="588596"/>
    <lineage>
        <taxon>Eukaryota</taxon>
        <taxon>Fungi</taxon>
        <taxon>Fungi incertae sedis</taxon>
        <taxon>Mucoromycota</taxon>
        <taxon>Glomeromycotina</taxon>
        <taxon>Glomeromycetes</taxon>
        <taxon>Glomerales</taxon>
        <taxon>Glomeraceae</taxon>
        <taxon>Rhizophagus</taxon>
    </lineage>
</organism>
<accession>A0A2N1NT27</accession>
<proteinExistence type="predicted"/>
<sequence>MEIFGNIIDAMGGGGGGTDTELDAVIGNDSTKPITYKHIDELCYCDAVIKKVYRHFPVAFSLGRVSAEKKRNDKYLLEKQHVKTAFLIFGGGIGSCPGRKLAMAVKMELRVKIKPRKLWENEI</sequence>